<feature type="transmembrane region" description="Helical" evidence="1">
    <location>
        <begin position="106"/>
        <end position="125"/>
    </location>
</feature>
<reference evidence="2 3" key="1">
    <citation type="submission" date="2018-08" db="EMBL/GenBank/DDBJ databases">
        <title>Genomic Encyclopedia of Archaeal and Bacterial Type Strains, Phase II (KMG-II): from individual species to whole genera.</title>
        <authorList>
            <person name="Goeker M."/>
        </authorList>
    </citation>
    <scope>NUCLEOTIDE SEQUENCE [LARGE SCALE GENOMIC DNA]</scope>
    <source>
        <strain evidence="2 3">DSM 45791</strain>
    </source>
</reference>
<feature type="transmembrane region" description="Helical" evidence="1">
    <location>
        <begin position="50"/>
        <end position="68"/>
    </location>
</feature>
<gene>
    <name evidence="2" type="ORF">BCF44_109353</name>
</gene>
<evidence type="ECO:0000313" key="3">
    <source>
        <dbReference type="Proteomes" id="UP000256269"/>
    </source>
</evidence>
<comment type="caution">
    <text evidence="2">The sequence shown here is derived from an EMBL/GenBank/DDBJ whole genome shotgun (WGS) entry which is preliminary data.</text>
</comment>
<name>A0A3E0HF27_9PSEU</name>
<dbReference type="RefSeq" id="WP_116177227.1">
    <property type="nucleotide sequence ID" value="NZ_CP144375.1"/>
</dbReference>
<feature type="transmembrane region" description="Helical" evidence="1">
    <location>
        <begin position="6"/>
        <end position="30"/>
    </location>
</feature>
<keyword evidence="3" id="KW-1185">Reference proteome</keyword>
<evidence type="ECO:0008006" key="4">
    <source>
        <dbReference type="Google" id="ProtNLM"/>
    </source>
</evidence>
<proteinExistence type="predicted"/>
<accession>A0A3E0HF27</accession>
<feature type="transmembrane region" description="Helical" evidence="1">
    <location>
        <begin position="137"/>
        <end position="157"/>
    </location>
</feature>
<protein>
    <recommendedName>
        <fullName evidence="4">Modulator of FtsH protease</fullName>
    </recommendedName>
</protein>
<keyword evidence="1" id="KW-1133">Transmembrane helix</keyword>
<dbReference type="Proteomes" id="UP000256269">
    <property type="component" value="Unassembled WGS sequence"/>
</dbReference>
<feature type="transmembrane region" description="Helical" evidence="1">
    <location>
        <begin position="74"/>
        <end position="94"/>
    </location>
</feature>
<dbReference type="EMBL" id="QUNO01000009">
    <property type="protein sequence ID" value="REH43810.1"/>
    <property type="molecule type" value="Genomic_DNA"/>
</dbReference>
<evidence type="ECO:0000313" key="2">
    <source>
        <dbReference type="EMBL" id="REH43810.1"/>
    </source>
</evidence>
<sequence length="184" mass="19327">MPEDFHDFAIAAAGASGALIGLLFVAVSVFPERGQRTETRIEYQTRASTALVVFTNALVMSLAFLVPGTSVGGWAVGASTILAIFTLAIARVVVTAALRGNGHWSALSLVAVLLGVAGFQFWAGVRLLAGDTDALPILDYVIIGEFAIGIARSWQLVNMHDTGLLSSLTMLARGLPDEEEAKPS</sequence>
<evidence type="ECO:0000256" key="1">
    <source>
        <dbReference type="SAM" id="Phobius"/>
    </source>
</evidence>
<keyword evidence="1" id="KW-0472">Membrane</keyword>
<keyword evidence="1" id="KW-0812">Transmembrane</keyword>
<dbReference type="AlphaFoldDB" id="A0A3E0HF27"/>
<dbReference type="OrthoDB" id="5195688at2"/>
<organism evidence="2 3">
    <name type="scientific">Kutzneria buriramensis</name>
    <dbReference type="NCBI Taxonomy" id="1045776"/>
    <lineage>
        <taxon>Bacteria</taxon>
        <taxon>Bacillati</taxon>
        <taxon>Actinomycetota</taxon>
        <taxon>Actinomycetes</taxon>
        <taxon>Pseudonocardiales</taxon>
        <taxon>Pseudonocardiaceae</taxon>
        <taxon>Kutzneria</taxon>
    </lineage>
</organism>